<dbReference type="InterPro" id="IPR037138">
    <property type="entry name" value="His_deacetylse_dom_sf"/>
</dbReference>
<keyword evidence="14" id="KW-1185">Reference proteome</keyword>
<dbReference type="FunFam" id="3.40.800.20:FF:000009">
    <property type="entry name" value="Histone deacetylase 11"/>
    <property type="match status" value="1"/>
</dbReference>
<dbReference type="PANTHER" id="PTHR10625:SF23">
    <property type="entry name" value="HISTONE DEACETYLASE 11"/>
    <property type="match status" value="1"/>
</dbReference>
<gene>
    <name evidence="13" type="ORF">RJ641_022410</name>
</gene>
<accession>A0AAN8YRN6</accession>
<name>A0AAN8YRN6_9MAGN</name>
<dbReference type="EMBL" id="JBAMMX010000027">
    <property type="protein sequence ID" value="KAK6912809.1"/>
    <property type="molecule type" value="Genomic_DNA"/>
</dbReference>
<keyword evidence="5" id="KW-0378">Hydrolase</keyword>
<evidence type="ECO:0000256" key="5">
    <source>
        <dbReference type="ARBA" id="ARBA00022801"/>
    </source>
</evidence>
<dbReference type="EC" id="3.5.1.98" evidence="3"/>
<evidence type="ECO:0000256" key="9">
    <source>
        <dbReference type="ARBA" id="ARBA00023242"/>
    </source>
</evidence>
<feature type="domain" description="Histone deacetylase" evidence="12">
    <location>
        <begin position="61"/>
        <end position="340"/>
    </location>
</feature>
<evidence type="ECO:0000256" key="3">
    <source>
        <dbReference type="ARBA" id="ARBA00012111"/>
    </source>
</evidence>
<evidence type="ECO:0000259" key="12">
    <source>
        <dbReference type="Pfam" id="PF00850"/>
    </source>
</evidence>
<keyword evidence="9" id="KW-0539">Nucleus</keyword>
<dbReference type="Proteomes" id="UP001370490">
    <property type="component" value="Unassembled WGS sequence"/>
</dbReference>
<evidence type="ECO:0000256" key="8">
    <source>
        <dbReference type="ARBA" id="ARBA00023163"/>
    </source>
</evidence>
<evidence type="ECO:0000256" key="4">
    <source>
        <dbReference type="ARBA" id="ARBA00022491"/>
    </source>
</evidence>
<dbReference type="GO" id="GO:0141221">
    <property type="term" value="F:histone deacetylase activity, hydrolytic mechanism"/>
    <property type="evidence" value="ECO:0007669"/>
    <property type="project" value="UniProtKB-EC"/>
</dbReference>
<evidence type="ECO:0000256" key="10">
    <source>
        <dbReference type="ARBA" id="ARBA00048287"/>
    </source>
</evidence>
<protein>
    <recommendedName>
        <fullName evidence="3">histone deacetylase</fullName>
        <ecNumber evidence="3">3.5.1.98</ecNumber>
    </recommendedName>
</protein>
<dbReference type="PRINTS" id="PR01270">
    <property type="entry name" value="HDASUPER"/>
</dbReference>
<dbReference type="InterPro" id="IPR000286">
    <property type="entry name" value="HDACs"/>
</dbReference>
<dbReference type="SUPFAM" id="SSF52768">
    <property type="entry name" value="Arginase/deacetylase"/>
    <property type="match status" value="1"/>
</dbReference>
<comment type="subcellular location">
    <subcellularLocation>
        <location evidence="2">Nucleus</location>
    </subcellularLocation>
</comment>
<dbReference type="AlphaFoldDB" id="A0AAN8YRN6"/>
<evidence type="ECO:0000256" key="2">
    <source>
        <dbReference type="ARBA" id="ARBA00004123"/>
    </source>
</evidence>
<keyword evidence="6" id="KW-0156">Chromatin regulator</keyword>
<dbReference type="Pfam" id="PF00850">
    <property type="entry name" value="Hist_deacetyl"/>
    <property type="match status" value="1"/>
</dbReference>
<dbReference type="InterPro" id="IPR023801">
    <property type="entry name" value="His_deacetylse_dom"/>
</dbReference>
<proteinExistence type="predicted"/>
<reference evidence="13 14" key="1">
    <citation type="submission" date="2023-12" db="EMBL/GenBank/DDBJ databases">
        <title>A high-quality genome assembly for Dillenia turbinata (Dilleniales).</title>
        <authorList>
            <person name="Chanderbali A."/>
        </authorList>
    </citation>
    <scope>NUCLEOTIDE SEQUENCE [LARGE SCALE GENOMIC DNA]</scope>
    <source>
        <strain evidence="13">LSX21</strain>
        <tissue evidence="13">Leaf</tissue>
    </source>
</reference>
<evidence type="ECO:0000256" key="11">
    <source>
        <dbReference type="ARBA" id="ARBA00059784"/>
    </source>
</evidence>
<evidence type="ECO:0000256" key="7">
    <source>
        <dbReference type="ARBA" id="ARBA00023015"/>
    </source>
</evidence>
<dbReference type="GO" id="GO:0000118">
    <property type="term" value="C:histone deacetylase complex"/>
    <property type="evidence" value="ECO:0007669"/>
    <property type="project" value="TreeGrafter"/>
</dbReference>
<dbReference type="PANTHER" id="PTHR10625">
    <property type="entry name" value="HISTONE DEACETYLASE HDAC1-RELATED"/>
    <property type="match status" value="1"/>
</dbReference>
<dbReference type="InterPro" id="IPR044150">
    <property type="entry name" value="HDAC_classIV"/>
</dbReference>
<keyword evidence="4" id="KW-0678">Repressor</keyword>
<evidence type="ECO:0000256" key="1">
    <source>
        <dbReference type="ARBA" id="ARBA00001947"/>
    </source>
</evidence>
<evidence type="ECO:0000256" key="6">
    <source>
        <dbReference type="ARBA" id="ARBA00022853"/>
    </source>
</evidence>
<dbReference type="CDD" id="cd09993">
    <property type="entry name" value="HDAC_classIV"/>
    <property type="match status" value="1"/>
</dbReference>
<comment type="cofactor">
    <cofactor evidence="1">
        <name>Zn(2+)</name>
        <dbReference type="ChEBI" id="CHEBI:29105"/>
    </cofactor>
</comment>
<keyword evidence="8" id="KW-0804">Transcription</keyword>
<sequence length="359" mass="39427">MNSSTASSSSTTNTTSATDAATLRERRILSSKLYFEVPPSKVPVIYSTSYNIAFLGIEKLHPFDSSKWGRICCFLVSEGYLEKDCIVEPLEASKDDLLVVHSESYLASLKSSLNVSIIVEVPPVALLPNCLVQQKVLFPFRKQVGGTILAAKLAKERGWAINVGGGFHHCSGEKGGGFCAYADISLCIHYAFVRLHISRVMIIDLDAHQGNGHEMDFSHDGRVYILDMYNPEIYPLDFEARRYIDQKVEVVSGTTTSSYLRKLDEALEVAGQAFDPELVVYNAGTDILDGDSLGRLKISPSGVTNRDEKVFSFARERKIPLVMLTSGGYMKSSARVIADSIANLSKKGLIDMKNCSGNM</sequence>
<dbReference type="InterPro" id="IPR023696">
    <property type="entry name" value="Ureohydrolase_dom_sf"/>
</dbReference>
<comment type="caution">
    <text evidence="13">The sequence shown here is derived from an EMBL/GenBank/DDBJ whole genome shotgun (WGS) entry which is preliminary data.</text>
</comment>
<comment type="function">
    <text evidence="11">Responsible for the deacetylation of lysine residues on the N-terminal part of the core histones (H2A, H2B, H3 and H4). Histone deacetylation gives a tag for epigenetic repression and plays an important role in transcriptional regulation, cell cycle progression and developmental events. Histone deacetylases act via the formation of large multiprotein complexes.</text>
</comment>
<dbReference type="Gene3D" id="3.40.800.20">
    <property type="entry name" value="Histone deacetylase domain"/>
    <property type="match status" value="1"/>
</dbReference>
<evidence type="ECO:0000313" key="14">
    <source>
        <dbReference type="Proteomes" id="UP001370490"/>
    </source>
</evidence>
<comment type="catalytic activity">
    <reaction evidence="10">
        <text>N(6)-acetyl-L-lysyl-[histone] + H2O = L-lysyl-[histone] + acetate</text>
        <dbReference type="Rhea" id="RHEA:58196"/>
        <dbReference type="Rhea" id="RHEA-COMP:9845"/>
        <dbReference type="Rhea" id="RHEA-COMP:11338"/>
        <dbReference type="ChEBI" id="CHEBI:15377"/>
        <dbReference type="ChEBI" id="CHEBI:29969"/>
        <dbReference type="ChEBI" id="CHEBI:30089"/>
        <dbReference type="ChEBI" id="CHEBI:61930"/>
        <dbReference type="EC" id="3.5.1.98"/>
    </reaction>
</comment>
<dbReference type="GO" id="GO:0040029">
    <property type="term" value="P:epigenetic regulation of gene expression"/>
    <property type="evidence" value="ECO:0007669"/>
    <property type="project" value="TreeGrafter"/>
</dbReference>
<evidence type="ECO:0000313" key="13">
    <source>
        <dbReference type="EMBL" id="KAK6912809.1"/>
    </source>
</evidence>
<organism evidence="13 14">
    <name type="scientific">Dillenia turbinata</name>
    <dbReference type="NCBI Taxonomy" id="194707"/>
    <lineage>
        <taxon>Eukaryota</taxon>
        <taxon>Viridiplantae</taxon>
        <taxon>Streptophyta</taxon>
        <taxon>Embryophyta</taxon>
        <taxon>Tracheophyta</taxon>
        <taxon>Spermatophyta</taxon>
        <taxon>Magnoliopsida</taxon>
        <taxon>eudicotyledons</taxon>
        <taxon>Gunneridae</taxon>
        <taxon>Pentapetalae</taxon>
        <taxon>Dilleniales</taxon>
        <taxon>Dilleniaceae</taxon>
        <taxon>Dillenia</taxon>
    </lineage>
</organism>
<keyword evidence="7" id="KW-0805">Transcription regulation</keyword>